<evidence type="ECO:0000313" key="3">
    <source>
        <dbReference type="EMBL" id="CAF3765328.1"/>
    </source>
</evidence>
<feature type="non-terminal residue" evidence="4">
    <location>
        <position position="1"/>
    </location>
</feature>
<evidence type="ECO:0000313" key="1">
    <source>
        <dbReference type="EMBL" id="CAF3697187.1"/>
    </source>
</evidence>
<evidence type="ECO:0000313" key="5">
    <source>
        <dbReference type="Proteomes" id="UP000663881"/>
    </source>
</evidence>
<comment type="caution">
    <text evidence="4">The sequence shown here is derived from an EMBL/GenBank/DDBJ whole genome shotgun (WGS) entry which is preliminary data.</text>
</comment>
<dbReference type="EMBL" id="CAJOAY010000754">
    <property type="protein sequence ID" value="CAF3728835.1"/>
    <property type="molecule type" value="Genomic_DNA"/>
</dbReference>
<organism evidence="4 5">
    <name type="scientific">Adineta steineri</name>
    <dbReference type="NCBI Taxonomy" id="433720"/>
    <lineage>
        <taxon>Eukaryota</taxon>
        <taxon>Metazoa</taxon>
        <taxon>Spiralia</taxon>
        <taxon>Gnathifera</taxon>
        <taxon>Rotifera</taxon>
        <taxon>Eurotatoria</taxon>
        <taxon>Bdelloidea</taxon>
        <taxon>Adinetida</taxon>
        <taxon>Adinetidae</taxon>
        <taxon>Adineta</taxon>
    </lineage>
</organism>
<proteinExistence type="predicted"/>
<evidence type="ECO:0000313" key="4">
    <source>
        <dbReference type="EMBL" id="CAF4006626.1"/>
    </source>
</evidence>
<reference evidence="4" key="1">
    <citation type="submission" date="2021-02" db="EMBL/GenBank/DDBJ databases">
        <authorList>
            <person name="Nowell W R."/>
        </authorList>
    </citation>
    <scope>NUCLEOTIDE SEQUENCE</scope>
</reference>
<dbReference type="EMBL" id="CAJOBB010000518">
    <property type="protein sequence ID" value="CAF3697187.1"/>
    <property type="molecule type" value="Genomic_DNA"/>
</dbReference>
<dbReference type="EMBL" id="CAJOBB010000856">
    <property type="protein sequence ID" value="CAF3765328.1"/>
    <property type="molecule type" value="Genomic_DNA"/>
</dbReference>
<gene>
    <name evidence="1" type="ORF">KXQ929_LOCUS10779</name>
    <name evidence="3" type="ORF">KXQ929_LOCUS15044</name>
    <name evidence="2" type="ORF">OKA104_LOCUS14349</name>
    <name evidence="4" type="ORF">OKA104_LOCUS30109</name>
</gene>
<dbReference type="AlphaFoldDB" id="A0A819PA45"/>
<accession>A0A819PA45</accession>
<protein>
    <submittedName>
        <fullName evidence="4">Uncharacterized protein</fullName>
    </submittedName>
</protein>
<dbReference type="Proteomes" id="UP000663868">
    <property type="component" value="Unassembled WGS sequence"/>
</dbReference>
<name>A0A819PA45_9BILA</name>
<dbReference type="EMBL" id="CAJOAY010003172">
    <property type="protein sequence ID" value="CAF4006626.1"/>
    <property type="molecule type" value="Genomic_DNA"/>
</dbReference>
<evidence type="ECO:0000313" key="2">
    <source>
        <dbReference type="EMBL" id="CAF3728835.1"/>
    </source>
</evidence>
<dbReference type="Proteomes" id="UP000663881">
    <property type="component" value="Unassembled WGS sequence"/>
</dbReference>
<sequence>QIDSRHGTLVMGDQDIGNVLVYFVE</sequence>